<dbReference type="InterPro" id="IPR007883">
    <property type="entry name" value="DUF713"/>
</dbReference>
<dbReference type="PANTHER" id="PTHR21566">
    <property type="entry name" value="CILIA- AND FLAGELLA-ASSOCIATED PROTEIN 251-LIKE-RELATED-RELATED"/>
    <property type="match status" value="1"/>
</dbReference>
<evidence type="ECO:0000313" key="3">
    <source>
        <dbReference type="WBParaSite" id="Csp11.Scaffold37.g175.t2"/>
    </source>
</evidence>
<dbReference type="WBParaSite" id="Csp11.Scaffold37.g175.t2">
    <property type="protein sequence ID" value="Csp11.Scaffold37.g175.t2"/>
    <property type="gene ID" value="Csp11.Scaffold37.g175"/>
</dbReference>
<proteinExistence type="predicted"/>
<dbReference type="Proteomes" id="UP000095282">
    <property type="component" value="Unplaced"/>
</dbReference>
<dbReference type="Pfam" id="PF05218">
    <property type="entry name" value="DUF713"/>
    <property type="match status" value="2"/>
</dbReference>
<dbReference type="PANTHER" id="PTHR21566:SF7">
    <property type="entry name" value="DUF4455 DOMAIN-CONTAINING PROTEIN-RELATED"/>
    <property type="match status" value="1"/>
</dbReference>
<accession>A0A1I7SYZ7</accession>
<reference evidence="3" key="1">
    <citation type="submission" date="2016-11" db="UniProtKB">
        <authorList>
            <consortium name="WormBaseParasite"/>
        </authorList>
    </citation>
    <scope>IDENTIFICATION</scope>
</reference>
<dbReference type="STRING" id="1561998.A0A1I7SYZ7"/>
<name>A0A1I7SYZ7_9PELO</name>
<keyword evidence="1" id="KW-0175">Coiled coil</keyword>
<protein>
    <submittedName>
        <fullName evidence="3">Casc1_N domain-containing protein</fullName>
    </submittedName>
</protein>
<evidence type="ECO:0000313" key="2">
    <source>
        <dbReference type="Proteomes" id="UP000095282"/>
    </source>
</evidence>
<keyword evidence="2" id="KW-1185">Reference proteome</keyword>
<dbReference type="AlphaFoldDB" id="A0A1I7SYZ7"/>
<organism evidence="2 3">
    <name type="scientific">Caenorhabditis tropicalis</name>
    <dbReference type="NCBI Taxonomy" id="1561998"/>
    <lineage>
        <taxon>Eukaryota</taxon>
        <taxon>Metazoa</taxon>
        <taxon>Ecdysozoa</taxon>
        <taxon>Nematoda</taxon>
        <taxon>Chromadorea</taxon>
        <taxon>Rhabditida</taxon>
        <taxon>Rhabditina</taxon>
        <taxon>Rhabditomorpha</taxon>
        <taxon>Rhabditoidea</taxon>
        <taxon>Rhabditidae</taxon>
        <taxon>Peloderinae</taxon>
        <taxon>Caenorhabditis</taxon>
    </lineage>
</organism>
<evidence type="ECO:0000256" key="1">
    <source>
        <dbReference type="SAM" id="Coils"/>
    </source>
</evidence>
<sequence length="257" mass="30653">NHKAEVLEEPTRREAVIEEESLEPDPKFLRQLEEQRLAHQKELLEAKQRRAEKNKEFEEELKEIREKQKQCTLDLLNCIILKQRFEEKKQEVADWIENCYKKPVVYLFKHFSNFETYRSICDRVKVLNQILDILEENEYRLEWYTRLTECFGNLNIAMIPTTEALQRLCSGTMSNEDLEFPVKEVKSTLIINEVDDSSDTSETPQIESVQKPKRKRNCESIIDEVQTDKSIKQSDPHLTVAFLLYHYREQFSEIFCK</sequence>
<feature type="coiled-coil region" evidence="1">
    <location>
        <begin position="29"/>
        <end position="74"/>
    </location>
</feature>